<protein>
    <submittedName>
        <fullName evidence="1">Uncharacterized protein</fullName>
    </submittedName>
</protein>
<sequence length="571" mass="64554">MNSISLENLELESYSVILEGNTYIDNSASKQNGIINIINAKKLSIQNERYYQNTDAFRQKSTALATNICQDYLEQEINEEKTIADIQNDIDLASSLLRIQSSRFVQINSISFDSNYLIEPQSNINRAQAILLTDIVGIINIHAINFRQMRGPIQWLQSEQIAENDGQNSNLIDGSLLSIIQTNNNTYQLKNSSYDNWYLENIAFRQNTLSNSGSLIGIPIKSMLAQSQTKFNNFTVTNLQCIDCSRPLISSNTSDVYFNQSEFNDIDFQSILFQEQQGSLIRIENIDSINLTIENSHFENIQTDSFTNLHLISGAFDFEYMATITLLSSQFLKLNFNQSEGSIIGIQSGQILILNAIQQIIDSFINTFESSYNGGIINLYTPSASLQIKNTQINNIQTNGSAPFQIVSQDNINIQVSSNTIIKNVVGGQDGGIFYVSTRLLELTISDSAINQIFTNRSGGVVYIYPNDYYSGGVQLLNSQIGDIYADQGSIIYFNASLVAHDSQQQPFIVESIGNIYEFFNHQYTEWIQQNFPEQIIQHIFQTLEWEMKTQLATLRQEVQIPNKINFKVQT</sequence>
<accession>A0A078A458</accession>
<organism evidence="1 2">
    <name type="scientific">Stylonychia lemnae</name>
    <name type="common">Ciliate</name>
    <dbReference type="NCBI Taxonomy" id="5949"/>
    <lineage>
        <taxon>Eukaryota</taxon>
        <taxon>Sar</taxon>
        <taxon>Alveolata</taxon>
        <taxon>Ciliophora</taxon>
        <taxon>Intramacronucleata</taxon>
        <taxon>Spirotrichea</taxon>
        <taxon>Stichotrichia</taxon>
        <taxon>Sporadotrichida</taxon>
        <taxon>Oxytrichidae</taxon>
        <taxon>Stylonychinae</taxon>
        <taxon>Stylonychia</taxon>
    </lineage>
</organism>
<dbReference type="InParanoid" id="A0A078A458"/>
<gene>
    <name evidence="1" type="primary">Contig8278.g8828</name>
    <name evidence="1" type="ORF">STYLEM_5897</name>
</gene>
<name>A0A078A458_STYLE</name>
<evidence type="ECO:0000313" key="2">
    <source>
        <dbReference type="Proteomes" id="UP000039865"/>
    </source>
</evidence>
<proteinExistence type="predicted"/>
<evidence type="ECO:0000313" key="1">
    <source>
        <dbReference type="EMBL" id="CDW76932.1"/>
    </source>
</evidence>
<dbReference type="AlphaFoldDB" id="A0A078A458"/>
<dbReference type="EMBL" id="CCKQ01005677">
    <property type="protein sequence ID" value="CDW76932.1"/>
    <property type="molecule type" value="Genomic_DNA"/>
</dbReference>
<reference evidence="1 2" key="1">
    <citation type="submission" date="2014-06" db="EMBL/GenBank/DDBJ databases">
        <authorList>
            <person name="Swart Estienne"/>
        </authorList>
    </citation>
    <scope>NUCLEOTIDE SEQUENCE [LARGE SCALE GENOMIC DNA]</scope>
    <source>
        <strain evidence="1 2">130c</strain>
    </source>
</reference>
<dbReference type="Proteomes" id="UP000039865">
    <property type="component" value="Unassembled WGS sequence"/>
</dbReference>
<keyword evidence="2" id="KW-1185">Reference proteome</keyword>